<dbReference type="GeneTree" id="ENSGT01120000272313"/>
<evidence type="ECO:0000313" key="14">
    <source>
        <dbReference type="Proteomes" id="UP000265160"/>
    </source>
</evidence>
<evidence type="ECO:0000256" key="3">
    <source>
        <dbReference type="ARBA" id="ARBA00012115"/>
    </source>
</evidence>
<dbReference type="GO" id="GO:0005634">
    <property type="term" value="C:nucleus"/>
    <property type="evidence" value="ECO:0007669"/>
    <property type="project" value="TreeGrafter"/>
</dbReference>
<name>A0A3P9D500_9CICH</name>
<reference evidence="13" key="1">
    <citation type="submission" date="2025-08" db="UniProtKB">
        <authorList>
            <consortium name="Ensembl"/>
        </authorList>
    </citation>
    <scope>IDENTIFICATION</scope>
</reference>
<evidence type="ECO:0000256" key="7">
    <source>
        <dbReference type="ARBA" id="ARBA00022842"/>
    </source>
</evidence>
<dbReference type="STRING" id="106582.ENSMZEP00005029282"/>
<feature type="binding site" evidence="10">
    <location>
        <position position="236"/>
    </location>
    <ligand>
        <name>Mg(2+)</name>
        <dbReference type="ChEBI" id="CHEBI:18420"/>
        <label>1</label>
    </ligand>
</feature>
<keyword evidence="6" id="KW-0378">Hydrolase</keyword>
<dbReference type="AlphaFoldDB" id="A0A3P9D500"/>
<evidence type="ECO:0000256" key="5">
    <source>
        <dbReference type="ARBA" id="ARBA00022763"/>
    </source>
</evidence>
<evidence type="ECO:0000256" key="4">
    <source>
        <dbReference type="ARBA" id="ARBA00022723"/>
    </source>
</evidence>
<dbReference type="GO" id="GO:0006284">
    <property type="term" value="P:base-excision repair"/>
    <property type="evidence" value="ECO:0007669"/>
    <property type="project" value="TreeGrafter"/>
</dbReference>
<evidence type="ECO:0000256" key="9">
    <source>
        <dbReference type="PIRSR" id="PIRSR604808-1"/>
    </source>
</evidence>
<feature type="active site" description="Proton acceptor" evidence="9">
    <location>
        <position position="236"/>
    </location>
</feature>
<dbReference type="GO" id="GO:0046872">
    <property type="term" value="F:metal ion binding"/>
    <property type="evidence" value="ECO:0007669"/>
    <property type="project" value="UniProtKB-KW"/>
</dbReference>
<comment type="catalytic activity">
    <reaction evidence="1">
        <text>Exonucleolytic cleavage in the 3'- to 5'-direction to yield nucleoside 5'-phosphates.</text>
        <dbReference type="EC" id="3.1.11.2"/>
    </reaction>
</comment>
<keyword evidence="5" id="KW-0227">DNA damage</keyword>
<keyword evidence="7 10" id="KW-0460">Magnesium</keyword>
<evidence type="ECO:0000256" key="11">
    <source>
        <dbReference type="PIRSR" id="PIRSR604808-3"/>
    </source>
</evidence>
<feature type="binding site" evidence="10">
    <location>
        <position position="18"/>
    </location>
    <ligand>
        <name>Mg(2+)</name>
        <dbReference type="ChEBI" id="CHEBI:18420"/>
        <label>1</label>
    </ligand>
</feature>
<feature type="site" description="Transition state stabilizer" evidence="11">
    <location>
        <position position="150"/>
    </location>
</feature>
<dbReference type="Ensembl" id="ENSMZET00005030202.1">
    <property type="protein sequence ID" value="ENSMZEP00005029282.1"/>
    <property type="gene ID" value="ENSMZEG00005021837.1"/>
</dbReference>
<feature type="binding site" evidence="10">
    <location>
        <position position="150"/>
    </location>
    <ligand>
        <name>Mg(2+)</name>
        <dbReference type="ChEBI" id="CHEBI:18420"/>
        <label>1</label>
    </ligand>
</feature>
<dbReference type="PANTHER" id="PTHR22748">
    <property type="entry name" value="AP ENDONUCLEASE"/>
    <property type="match status" value="1"/>
</dbReference>
<sequence length="310" mass="36302">MERTTKENILKVNITTWNVRGIRKLAKLKQVLNRLKHFNSRIIFLQESHLTASEIHLLTKRWQGQVYFSSFTRHARGVITLIHKSIPFQTTRVITDPNGRYVIVQGRISMLEINLINIYAPNEDNPSFYENLFLTISTLEGLYIIGGDFNCALDPNLDRSSQTDTTHTQTRKILFNYMKDLRLNEVWRTRNPNNREFSCFSSSYQSHSRIDYFLISTELLPCVENCWYNSIVISDHAAVCLSVRLGEVDQGVKRWRMQTFLLKDPSFVKFIETCIDQYFQINKDETTASIRWEAFKAYIRGEIISYSSNK</sequence>
<dbReference type="GO" id="GO:0008081">
    <property type="term" value="F:phosphoric diester hydrolase activity"/>
    <property type="evidence" value="ECO:0007669"/>
    <property type="project" value="TreeGrafter"/>
</dbReference>
<dbReference type="PANTHER" id="PTHR22748:SF26">
    <property type="entry name" value="ENDONUCLEASE_EXONUCLEASE_PHOSPHATASE DOMAIN-CONTAINING PROTEIN"/>
    <property type="match status" value="1"/>
</dbReference>
<comment type="cofactor">
    <cofactor evidence="10">
        <name>Mg(2+)</name>
        <dbReference type="ChEBI" id="CHEBI:18420"/>
    </cofactor>
    <cofactor evidence="10">
        <name>Mn(2+)</name>
        <dbReference type="ChEBI" id="CHEBI:29035"/>
    </cofactor>
    <text evidence="10">Probably binds two magnesium or manganese ions per subunit.</text>
</comment>
<evidence type="ECO:0000256" key="10">
    <source>
        <dbReference type="PIRSR" id="PIRSR604808-2"/>
    </source>
</evidence>
<evidence type="ECO:0000259" key="12">
    <source>
        <dbReference type="Pfam" id="PF03372"/>
    </source>
</evidence>
<feature type="binding site" evidence="10">
    <location>
        <position position="148"/>
    </location>
    <ligand>
        <name>Mg(2+)</name>
        <dbReference type="ChEBI" id="CHEBI:18420"/>
        <label>1</label>
    </ligand>
</feature>
<evidence type="ECO:0000256" key="8">
    <source>
        <dbReference type="ARBA" id="ARBA00023204"/>
    </source>
</evidence>
<keyword evidence="14" id="KW-1185">Reference proteome</keyword>
<feature type="active site" evidence="9">
    <location>
        <position position="119"/>
    </location>
</feature>
<dbReference type="InterPro" id="IPR004808">
    <property type="entry name" value="AP_endonuc_1"/>
</dbReference>
<feature type="site" description="Important for catalytic activity" evidence="11">
    <location>
        <position position="211"/>
    </location>
</feature>
<feature type="site" description="Interaction with DNA substrate" evidence="11">
    <location>
        <position position="236"/>
    </location>
</feature>
<dbReference type="InterPro" id="IPR036691">
    <property type="entry name" value="Endo/exonu/phosph_ase_sf"/>
</dbReference>
<protein>
    <recommendedName>
        <fullName evidence="3">exodeoxyribonuclease III</fullName>
        <ecNumber evidence="3">3.1.11.2</ecNumber>
    </recommendedName>
</protein>
<dbReference type="InterPro" id="IPR005135">
    <property type="entry name" value="Endo/exonuclease/phosphatase"/>
</dbReference>
<dbReference type="SUPFAM" id="SSF56219">
    <property type="entry name" value="DNase I-like"/>
    <property type="match status" value="1"/>
</dbReference>
<dbReference type="Proteomes" id="UP000265160">
    <property type="component" value="Unplaced"/>
</dbReference>
<evidence type="ECO:0000256" key="6">
    <source>
        <dbReference type="ARBA" id="ARBA00022801"/>
    </source>
</evidence>
<dbReference type="CDD" id="cd09076">
    <property type="entry name" value="L1-EN"/>
    <property type="match status" value="1"/>
</dbReference>
<keyword evidence="4 10" id="KW-0479">Metal-binding</keyword>
<keyword evidence="8" id="KW-0234">DNA repair</keyword>
<dbReference type="GO" id="GO:0008311">
    <property type="term" value="F:double-stranded DNA 3'-5' DNA exonuclease activity"/>
    <property type="evidence" value="ECO:0007669"/>
    <property type="project" value="UniProtKB-EC"/>
</dbReference>
<evidence type="ECO:0000313" key="13">
    <source>
        <dbReference type="Ensembl" id="ENSMZEP00005029282.1"/>
    </source>
</evidence>
<evidence type="ECO:0000256" key="1">
    <source>
        <dbReference type="ARBA" id="ARBA00000493"/>
    </source>
</evidence>
<evidence type="ECO:0000256" key="2">
    <source>
        <dbReference type="ARBA" id="ARBA00007092"/>
    </source>
</evidence>
<keyword evidence="10" id="KW-0464">Manganese</keyword>
<proteinExistence type="inferred from homology"/>
<feature type="domain" description="Endonuclease/exonuclease/phosphatase" evidence="12">
    <location>
        <begin position="16"/>
        <end position="236"/>
    </location>
</feature>
<dbReference type="EC" id="3.1.11.2" evidence="3"/>
<dbReference type="Gene3D" id="3.60.10.10">
    <property type="entry name" value="Endonuclease/exonuclease/phosphatase"/>
    <property type="match status" value="1"/>
</dbReference>
<dbReference type="Pfam" id="PF03372">
    <property type="entry name" value="Exo_endo_phos"/>
    <property type="match status" value="1"/>
</dbReference>
<reference evidence="13" key="2">
    <citation type="submission" date="2025-09" db="UniProtKB">
        <authorList>
            <consortium name="Ensembl"/>
        </authorList>
    </citation>
    <scope>IDENTIFICATION</scope>
</reference>
<feature type="binding site" evidence="10">
    <location>
        <position position="47"/>
    </location>
    <ligand>
        <name>Mg(2+)</name>
        <dbReference type="ChEBI" id="CHEBI:18420"/>
        <label>1</label>
    </ligand>
</feature>
<feature type="binding site" evidence="10">
    <location>
        <position position="235"/>
    </location>
    <ligand>
        <name>Mg(2+)</name>
        <dbReference type="ChEBI" id="CHEBI:18420"/>
        <label>1</label>
    </ligand>
</feature>
<organism evidence="13 14">
    <name type="scientific">Maylandia zebra</name>
    <name type="common">zebra mbuna</name>
    <dbReference type="NCBI Taxonomy" id="106582"/>
    <lineage>
        <taxon>Eukaryota</taxon>
        <taxon>Metazoa</taxon>
        <taxon>Chordata</taxon>
        <taxon>Craniata</taxon>
        <taxon>Vertebrata</taxon>
        <taxon>Euteleostomi</taxon>
        <taxon>Actinopterygii</taxon>
        <taxon>Neopterygii</taxon>
        <taxon>Teleostei</taxon>
        <taxon>Neoteleostei</taxon>
        <taxon>Acanthomorphata</taxon>
        <taxon>Ovalentaria</taxon>
        <taxon>Cichlomorphae</taxon>
        <taxon>Cichliformes</taxon>
        <taxon>Cichlidae</taxon>
        <taxon>African cichlids</taxon>
        <taxon>Pseudocrenilabrinae</taxon>
        <taxon>Haplochromini</taxon>
        <taxon>Maylandia</taxon>
        <taxon>Maylandia zebra complex</taxon>
    </lineage>
</organism>
<comment type="similarity">
    <text evidence="2">Belongs to the DNA repair enzymes AP/ExoA family.</text>
</comment>
<feature type="active site" description="Proton donor/acceptor" evidence="9">
    <location>
        <position position="148"/>
    </location>
</feature>
<dbReference type="GO" id="GO:0003906">
    <property type="term" value="F:DNA-(apurinic or apyrimidinic site) endonuclease activity"/>
    <property type="evidence" value="ECO:0007669"/>
    <property type="project" value="TreeGrafter"/>
</dbReference>
<accession>A0A3P9D500</accession>